<protein>
    <submittedName>
        <fullName evidence="1">9806_t:CDS:1</fullName>
    </submittedName>
</protein>
<organism evidence="1 2">
    <name type="scientific">Acaulospora colombiana</name>
    <dbReference type="NCBI Taxonomy" id="27376"/>
    <lineage>
        <taxon>Eukaryota</taxon>
        <taxon>Fungi</taxon>
        <taxon>Fungi incertae sedis</taxon>
        <taxon>Mucoromycota</taxon>
        <taxon>Glomeromycotina</taxon>
        <taxon>Glomeromycetes</taxon>
        <taxon>Diversisporales</taxon>
        <taxon>Acaulosporaceae</taxon>
        <taxon>Acaulospora</taxon>
    </lineage>
</organism>
<dbReference type="EMBL" id="CAJVPT010067005">
    <property type="protein sequence ID" value="CAG8774283.1"/>
    <property type="molecule type" value="Genomic_DNA"/>
</dbReference>
<proteinExistence type="predicted"/>
<feature type="non-terminal residue" evidence="1">
    <location>
        <position position="42"/>
    </location>
</feature>
<comment type="caution">
    <text evidence="1">The sequence shown here is derived from an EMBL/GenBank/DDBJ whole genome shotgun (WGS) entry which is preliminary data.</text>
</comment>
<gene>
    <name evidence="1" type="ORF">ACOLOM_LOCUS13997</name>
</gene>
<reference evidence="1" key="1">
    <citation type="submission" date="2021-06" db="EMBL/GenBank/DDBJ databases">
        <authorList>
            <person name="Kallberg Y."/>
            <person name="Tangrot J."/>
            <person name="Rosling A."/>
        </authorList>
    </citation>
    <scope>NUCLEOTIDE SEQUENCE</scope>
    <source>
        <strain evidence="1">CL356</strain>
    </source>
</reference>
<name>A0ACA9R2V0_9GLOM</name>
<accession>A0ACA9R2V0</accession>
<keyword evidence="2" id="KW-1185">Reference proteome</keyword>
<dbReference type="Proteomes" id="UP000789525">
    <property type="component" value="Unassembled WGS sequence"/>
</dbReference>
<evidence type="ECO:0000313" key="1">
    <source>
        <dbReference type="EMBL" id="CAG8774283.1"/>
    </source>
</evidence>
<sequence>VPKFSSKALVPTDPPPWIDENQKQIFTDGYIHFPIAESILGM</sequence>
<feature type="non-terminal residue" evidence="1">
    <location>
        <position position="1"/>
    </location>
</feature>
<evidence type="ECO:0000313" key="2">
    <source>
        <dbReference type="Proteomes" id="UP000789525"/>
    </source>
</evidence>